<dbReference type="Pfam" id="PF08241">
    <property type="entry name" value="Methyltransf_11"/>
    <property type="match status" value="1"/>
</dbReference>
<reference evidence="5" key="1">
    <citation type="submission" date="2021-06" db="EMBL/GenBank/DDBJ databases">
        <authorList>
            <person name="Hodson N. C."/>
            <person name="Mongue J. A."/>
            <person name="Jaron S. K."/>
        </authorList>
    </citation>
    <scope>NUCLEOTIDE SEQUENCE</scope>
</reference>
<evidence type="ECO:0000256" key="3">
    <source>
        <dbReference type="ARBA" id="ARBA00022679"/>
    </source>
</evidence>
<comment type="similarity">
    <text evidence="1">Belongs to the methyltransferase superfamily.</text>
</comment>
<dbReference type="PANTHER" id="PTHR44942">
    <property type="entry name" value="METHYLTRANSF_11 DOMAIN-CONTAINING PROTEIN"/>
    <property type="match status" value="1"/>
</dbReference>
<dbReference type="InterPro" id="IPR013216">
    <property type="entry name" value="Methyltransf_11"/>
</dbReference>
<dbReference type="PANTHER" id="PTHR44942:SF4">
    <property type="entry name" value="METHYLTRANSFERASE TYPE 11 DOMAIN-CONTAINING PROTEIN"/>
    <property type="match status" value="1"/>
</dbReference>
<dbReference type="GO" id="GO:0032259">
    <property type="term" value="P:methylation"/>
    <property type="evidence" value="ECO:0007669"/>
    <property type="project" value="UniProtKB-KW"/>
</dbReference>
<dbReference type="GO" id="GO:0008757">
    <property type="term" value="F:S-adenosylmethionine-dependent methyltransferase activity"/>
    <property type="evidence" value="ECO:0007669"/>
    <property type="project" value="InterPro"/>
</dbReference>
<protein>
    <recommendedName>
        <fullName evidence="4">Methyltransferase type 11 domain-containing protein</fullName>
    </recommendedName>
</protein>
<evidence type="ECO:0000313" key="5">
    <source>
        <dbReference type="EMBL" id="CAG7659271.1"/>
    </source>
</evidence>
<dbReference type="InterPro" id="IPR051052">
    <property type="entry name" value="Diverse_substrate_MTase"/>
</dbReference>
<evidence type="ECO:0000256" key="1">
    <source>
        <dbReference type="ARBA" id="ARBA00008361"/>
    </source>
</evidence>
<gene>
    <name evidence="5" type="ORF">AFUS01_LOCUS1100</name>
</gene>
<keyword evidence="3" id="KW-0808">Transferase</keyword>
<organism evidence="5 6">
    <name type="scientific">Allacma fusca</name>
    <dbReference type="NCBI Taxonomy" id="39272"/>
    <lineage>
        <taxon>Eukaryota</taxon>
        <taxon>Metazoa</taxon>
        <taxon>Ecdysozoa</taxon>
        <taxon>Arthropoda</taxon>
        <taxon>Hexapoda</taxon>
        <taxon>Collembola</taxon>
        <taxon>Symphypleona</taxon>
        <taxon>Sminthuridae</taxon>
        <taxon>Allacma</taxon>
    </lineage>
</organism>
<accession>A0A8J2JIV8</accession>
<sequence>MSSRFFESSDHTKLYQQYRAQPPQELIERILEYLRSKYTGELELALDVGCGSGQNTFSFAEHFKNVVGTDISPNQIAIAADVSSQMSLKNVRFEVSPAEEINLETSSVQLITAAEAAHWFNLPKFFQEGLRVLCPGGVMAIYGYVFADLIWERNPDKNDALAEYYKSVNIGEPLSNYWPPNNTNILFKRYSNIEIPYSDFTREDFKYNKVRYLKLSSFFGEIRTWSGFQRFCEVNGNEAGEDVINDFRKRLLDIIGEDLDLEEQKAPDDVVIKAVTPFFLLLARKSFEENQ</sequence>
<proteinExistence type="inferred from homology"/>
<keyword evidence="2" id="KW-0489">Methyltransferase</keyword>
<dbReference type="CDD" id="cd02440">
    <property type="entry name" value="AdoMet_MTases"/>
    <property type="match status" value="1"/>
</dbReference>
<evidence type="ECO:0000256" key="2">
    <source>
        <dbReference type="ARBA" id="ARBA00022603"/>
    </source>
</evidence>
<keyword evidence="6" id="KW-1185">Reference proteome</keyword>
<dbReference type="OrthoDB" id="8123669at2759"/>
<name>A0A8J2JIV8_9HEXA</name>
<feature type="domain" description="Methyltransferase type 11" evidence="4">
    <location>
        <begin position="46"/>
        <end position="141"/>
    </location>
</feature>
<dbReference type="AlphaFoldDB" id="A0A8J2JIV8"/>
<dbReference type="EMBL" id="CAJVCH010006112">
    <property type="protein sequence ID" value="CAG7659271.1"/>
    <property type="molecule type" value="Genomic_DNA"/>
</dbReference>
<dbReference type="Proteomes" id="UP000708208">
    <property type="component" value="Unassembled WGS sequence"/>
</dbReference>
<comment type="caution">
    <text evidence="5">The sequence shown here is derived from an EMBL/GenBank/DDBJ whole genome shotgun (WGS) entry which is preliminary data.</text>
</comment>
<evidence type="ECO:0000313" key="6">
    <source>
        <dbReference type="Proteomes" id="UP000708208"/>
    </source>
</evidence>
<evidence type="ECO:0000259" key="4">
    <source>
        <dbReference type="Pfam" id="PF08241"/>
    </source>
</evidence>